<protein>
    <submittedName>
        <fullName evidence="1">Uncharacterized protein</fullName>
    </submittedName>
</protein>
<dbReference type="EMBL" id="AGNL01012648">
    <property type="protein sequence ID" value="EJK67774.1"/>
    <property type="molecule type" value="Genomic_DNA"/>
</dbReference>
<dbReference type="Proteomes" id="UP000266841">
    <property type="component" value="Unassembled WGS sequence"/>
</dbReference>
<feature type="non-terminal residue" evidence="1">
    <location>
        <position position="213"/>
    </location>
</feature>
<sequence>MVKTTACTRTQGYDLLFHQQIRHAAFRQTSPYLPIFSCIFIQYALENRVCGDLTDSLVTYGMLLTILGENFAEARKVAAQVQLDIYTDSMKAGDMDIAAYAIGLHYRFSLFSGSQKLSAVAKGMRSAIQEFSKFNVALLSFGVLDILLIDSLTGDDSKPFSACDRPEFQNEDSLIAHAKACPQSVVFLYVSYFMKAFWSGDYKKANKYYGMAE</sequence>
<evidence type="ECO:0000313" key="1">
    <source>
        <dbReference type="EMBL" id="EJK67774.1"/>
    </source>
</evidence>
<comment type="caution">
    <text evidence="1">The sequence shown here is derived from an EMBL/GenBank/DDBJ whole genome shotgun (WGS) entry which is preliminary data.</text>
</comment>
<organism evidence="1 2">
    <name type="scientific">Thalassiosira oceanica</name>
    <name type="common">Marine diatom</name>
    <dbReference type="NCBI Taxonomy" id="159749"/>
    <lineage>
        <taxon>Eukaryota</taxon>
        <taxon>Sar</taxon>
        <taxon>Stramenopiles</taxon>
        <taxon>Ochrophyta</taxon>
        <taxon>Bacillariophyta</taxon>
        <taxon>Coscinodiscophyceae</taxon>
        <taxon>Thalassiosirophycidae</taxon>
        <taxon>Thalassiosirales</taxon>
        <taxon>Thalassiosiraceae</taxon>
        <taxon>Thalassiosira</taxon>
    </lineage>
</organism>
<evidence type="ECO:0000313" key="2">
    <source>
        <dbReference type="Proteomes" id="UP000266841"/>
    </source>
</evidence>
<dbReference type="AlphaFoldDB" id="K0SS32"/>
<keyword evidence="2" id="KW-1185">Reference proteome</keyword>
<gene>
    <name evidence="1" type="ORF">THAOC_11152</name>
</gene>
<name>K0SS32_THAOC</name>
<accession>K0SS32</accession>
<reference evidence="1 2" key="1">
    <citation type="journal article" date="2012" name="Genome Biol.">
        <title>Genome and low-iron response of an oceanic diatom adapted to chronic iron limitation.</title>
        <authorList>
            <person name="Lommer M."/>
            <person name="Specht M."/>
            <person name="Roy A.S."/>
            <person name="Kraemer L."/>
            <person name="Andreson R."/>
            <person name="Gutowska M.A."/>
            <person name="Wolf J."/>
            <person name="Bergner S.V."/>
            <person name="Schilhabel M.B."/>
            <person name="Klostermeier U.C."/>
            <person name="Beiko R.G."/>
            <person name="Rosenstiel P."/>
            <person name="Hippler M."/>
            <person name="Laroche J."/>
        </authorList>
    </citation>
    <scope>NUCLEOTIDE SEQUENCE [LARGE SCALE GENOMIC DNA]</scope>
    <source>
        <strain evidence="1 2">CCMP1005</strain>
    </source>
</reference>
<proteinExistence type="predicted"/>